<dbReference type="Pfam" id="PF03625">
    <property type="entry name" value="DUF302"/>
    <property type="match status" value="1"/>
</dbReference>
<dbReference type="SUPFAM" id="SSF103247">
    <property type="entry name" value="TT1751-like"/>
    <property type="match status" value="1"/>
</dbReference>
<keyword evidence="1" id="KW-0732">Signal</keyword>
<feature type="chain" id="PRO_5035249948" evidence="1">
    <location>
        <begin position="23"/>
        <end position="167"/>
    </location>
</feature>
<feature type="domain" description="DUF302" evidence="2">
    <location>
        <begin position="70"/>
        <end position="130"/>
    </location>
</feature>
<feature type="signal peptide" evidence="1">
    <location>
        <begin position="1"/>
        <end position="22"/>
    </location>
</feature>
<organism evidence="3 4">
    <name type="scientific">Candidatus Thiopontia autotrophica</name>
    <dbReference type="NCBI Taxonomy" id="2841688"/>
    <lineage>
        <taxon>Bacteria</taxon>
        <taxon>Pseudomonadati</taxon>
        <taxon>Pseudomonadota</taxon>
        <taxon>Gammaproteobacteria</taxon>
        <taxon>Candidatus Thiopontia</taxon>
    </lineage>
</organism>
<proteinExistence type="predicted"/>
<dbReference type="InterPro" id="IPR005180">
    <property type="entry name" value="DUF302"/>
</dbReference>
<gene>
    <name evidence="3" type="ORF">H8D24_01225</name>
</gene>
<dbReference type="Gene3D" id="3.30.310.70">
    <property type="entry name" value="TT1751-like domain"/>
    <property type="match status" value="1"/>
</dbReference>
<evidence type="ECO:0000313" key="4">
    <source>
        <dbReference type="Proteomes" id="UP000654401"/>
    </source>
</evidence>
<accession>A0A8J6TX24</accession>
<dbReference type="AlphaFoldDB" id="A0A8J6TX24"/>
<dbReference type="InterPro" id="IPR035923">
    <property type="entry name" value="TT1751-like_sf"/>
</dbReference>
<dbReference type="EMBL" id="JACNFK010000014">
    <property type="protein sequence ID" value="MBC8519017.1"/>
    <property type="molecule type" value="Genomic_DNA"/>
</dbReference>
<sequence length="167" mass="18467">MKIKNILSTVTLTLFFSTAAIAEESSVGIFNVEQSVIKIALRDGVSKHDAIDAMMSKANSLNMKSVGRQNVSAELNSRGHNARHLEIFQFCRPADARIMADFNVVYAAYMPCRIAMVEDTNGRVWLITLNLDMLIEDMVLPDDIYTLAIKTNSNMLTIMSAAATGEF</sequence>
<name>A0A8J6TX24_9GAMM</name>
<evidence type="ECO:0000256" key="1">
    <source>
        <dbReference type="SAM" id="SignalP"/>
    </source>
</evidence>
<dbReference type="CDD" id="cd14797">
    <property type="entry name" value="DUF302"/>
    <property type="match status" value="1"/>
</dbReference>
<evidence type="ECO:0000313" key="3">
    <source>
        <dbReference type="EMBL" id="MBC8519017.1"/>
    </source>
</evidence>
<evidence type="ECO:0000259" key="2">
    <source>
        <dbReference type="Pfam" id="PF03625"/>
    </source>
</evidence>
<reference evidence="3 4" key="1">
    <citation type="submission" date="2020-08" db="EMBL/GenBank/DDBJ databases">
        <title>Bridging the membrane lipid divide: bacteria of the FCB group superphylum have the potential to synthesize archaeal ether lipids.</title>
        <authorList>
            <person name="Villanueva L."/>
            <person name="Von Meijenfeldt F.A.B."/>
            <person name="Westbye A.B."/>
            <person name="Yadav S."/>
            <person name="Hopmans E.C."/>
            <person name="Dutilh B.E."/>
            <person name="Sinninghe Damste J.S."/>
        </authorList>
    </citation>
    <scope>NUCLEOTIDE SEQUENCE [LARGE SCALE GENOMIC DNA]</scope>
    <source>
        <strain evidence="3">NIOZ-UU100</strain>
    </source>
</reference>
<dbReference type="Proteomes" id="UP000654401">
    <property type="component" value="Unassembled WGS sequence"/>
</dbReference>
<comment type="caution">
    <text evidence="3">The sequence shown here is derived from an EMBL/GenBank/DDBJ whole genome shotgun (WGS) entry which is preliminary data.</text>
</comment>
<protein>
    <submittedName>
        <fullName evidence="3">DUF302 domain-containing protein</fullName>
    </submittedName>
</protein>